<accession>A0A8C2KNT4</accession>
<dbReference type="Proteomes" id="UP000694701">
    <property type="component" value="Unplaced"/>
</dbReference>
<evidence type="ECO:0000313" key="2">
    <source>
        <dbReference type="Proteomes" id="UP000694701"/>
    </source>
</evidence>
<proteinExistence type="predicted"/>
<dbReference type="AlphaFoldDB" id="A0A8C2KNT4"/>
<sequence length="125" mass="13583">MGSDILGQNQLLPVGITHIYSKSVLVMNSSMFLVWTLSSLILSYTLGSPTLNSTSSGSDVKTFLNVTEGNITDSKTNQTRSRLRIRIGPRCIFATCTMQHLSHMMQTGDENAGKSASDPWGNGKK</sequence>
<reference evidence="1" key="1">
    <citation type="submission" date="2025-08" db="UniProtKB">
        <authorList>
            <consortium name="Ensembl"/>
        </authorList>
    </citation>
    <scope>IDENTIFICATION</scope>
</reference>
<name>A0A8C2KNT4_CYPCA</name>
<organism evidence="1 2">
    <name type="scientific">Cyprinus carpio</name>
    <name type="common">Common carp</name>
    <dbReference type="NCBI Taxonomy" id="7962"/>
    <lineage>
        <taxon>Eukaryota</taxon>
        <taxon>Metazoa</taxon>
        <taxon>Chordata</taxon>
        <taxon>Craniata</taxon>
        <taxon>Vertebrata</taxon>
        <taxon>Euteleostomi</taxon>
        <taxon>Actinopterygii</taxon>
        <taxon>Neopterygii</taxon>
        <taxon>Teleostei</taxon>
        <taxon>Ostariophysi</taxon>
        <taxon>Cypriniformes</taxon>
        <taxon>Cyprinidae</taxon>
        <taxon>Cyprininae</taxon>
        <taxon>Cyprinus</taxon>
    </lineage>
</organism>
<evidence type="ECO:0000313" key="1">
    <source>
        <dbReference type="Ensembl" id="ENSCCRP00020111988.1"/>
    </source>
</evidence>
<protein>
    <submittedName>
        <fullName evidence="1">Uncharacterized protein</fullName>
    </submittedName>
</protein>
<dbReference type="Ensembl" id="ENSCCRT00020122253.1">
    <property type="protein sequence ID" value="ENSCCRP00020111988.1"/>
    <property type="gene ID" value="ENSCCRG00020050836.1"/>
</dbReference>